<dbReference type="InterPro" id="IPR003439">
    <property type="entry name" value="ABC_transporter-like_ATP-bd"/>
</dbReference>
<comment type="subcellular location">
    <subcellularLocation>
        <location evidence="1">Cell membrane</location>
        <topology evidence="1">Multi-pass membrane protein</topology>
    </subcellularLocation>
</comment>
<dbReference type="SUPFAM" id="SSF90123">
    <property type="entry name" value="ABC transporter transmembrane region"/>
    <property type="match status" value="1"/>
</dbReference>
<dbReference type="InterPro" id="IPR036640">
    <property type="entry name" value="ABC1_TM_sf"/>
</dbReference>
<dbReference type="CDD" id="cd03228">
    <property type="entry name" value="ABCC_MRP_Like"/>
    <property type="match status" value="1"/>
</dbReference>
<evidence type="ECO:0000256" key="1">
    <source>
        <dbReference type="ARBA" id="ARBA00004651"/>
    </source>
</evidence>
<evidence type="ECO:0000256" key="3">
    <source>
        <dbReference type="ARBA" id="ARBA00022741"/>
    </source>
</evidence>
<name>A0ABU6HGH0_9RHOB</name>
<keyword evidence="6 7" id="KW-0472">Membrane</keyword>
<keyword evidence="11" id="KW-1185">Reference proteome</keyword>
<feature type="transmembrane region" description="Helical" evidence="7">
    <location>
        <begin position="139"/>
        <end position="161"/>
    </location>
</feature>
<dbReference type="Pfam" id="PF00005">
    <property type="entry name" value="ABC_tran"/>
    <property type="match status" value="1"/>
</dbReference>
<evidence type="ECO:0000256" key="7">
    <source>
        <dbReference type="SAM" id="Phobius"/>
    </source>
</evidence>
<dbReference type="Gene3D" id="3.40.50.300">
    <property type="entry name" value="P-loop containing nucleotide triphosphate hydrolases"/>
    <property type="match status" value="1"/>
</dbReference>
<dbReference type="InterPro" id="IPR011527">
    <property type="entry name" value="ABC1_TM_dom"/>
</dbReference>
<dbReference type="RefSeq" id="WP_326297272.1">
    <property type="nucleotide sequence ID" value="NZ_JAYLLH010000011.1"/>
</dbReference>
<feature type="domain" description="ABC transmembrane type-1" evidence="9">
    <location>
        <begin position="28"/>
        <end position="309"/>
    </location>
</feature>
<feature type="transmembrane region" description="Helical" evidence="7">
    <location>
        <begin position="167"/>
        <end position="190"/>
    </location>
</feature>
<evidence type="ECO:0000259" key="8">
    <source>
        <dbReference type="PROSITE" id="PS50893"/>
    </source>
</evidence>
<sequence length="549" mass="57590">MKALWRAFRLIWQATPLAMLRDAGMSTLVLIMGAALLGLSGWFITATGVAGLAGIGIAFDVFRPSAGVRLLALGRAGARYFERLMSHDATLRALAVLRVTLLQRLARWPIPRLRHLRGASALTRITADVDALDGVALRLALPLMAALTTHVMVFLVLSWLVTMQVAAVILVGYLLGGAIVLMRVTFATLAPSTEAEEAMQRLRRQAIGLFRGQRDVILQGELPAIRTALDGAEVEARAALERLDRVDTGAGFWMQVSIAGIVSVVLGLSGWLVTQGAVDAAPAAIGVFVALSLAESLLPLRRGVAEVGRIRDAVGRVLDGSESDALPVVKTTPKADAGQGISVTDLCINRPGGGLLLQGLSFHVAPGETMAFVGTSGSGKSTLLDVLAGVGTAAGGAVRIGGVDLADWPEDDLRRWLTLLPQRSALVSGSLRENLSLARADVTDADALAVLEACALTGVVEGRGGLGAILGEGGAGLSGGEARRLVLARALLRRPNVLLLDEPTEGLDAQTARAVLRGIRNYLPDAAILVAAHRPAEQEFADRLVTVEK</sequence>
<dbReference type="PROSITE" id="PS50929">
    <property type="entry name" value="ABC_TM1F"/>
    <property type="match status" value="1"/>
</dbReference>
<evidence type="ECO:0000259" key="9">
    <source>
        <dbReference type="PROSITE" id="PS50929"/>
    </source>
</evidence>
<dbReference type="PROSITE" id="PS50893">
    <property type="entry name" value="ABC_TRANSPORTER_2"/>
    <property type="match status" value="1"/>
</dbReference>
<comment type="caution">
    <text evidence="10">The sequence shown here is derived from an EMBL/GenBank/DDBJ whole genome shotgun (WGS) entry which is preliminary data.</text>
</comment>
<dbReference type="EMBL" id="JAYLLH010000011">
    <property type="protein sequence ID" value="MEC3861553.1"/>
    <property type="molecule type" value="Genomic_DNA"/>
</dbReference>
<reference evidence="10 11" key="1">
    <citation type="submission" date="2024-01" db="EMBL/GenBank/DDBJ databases">
        <title>Mesobacterium rodlantinim sp. nov., isolated from shallow sea hydrothermal systems off Kueishantao Island.</title>
        <authorList>
            <person name="Su Z."/>
            <person name="Tang K."/>
        </authorList>
    </citation>
    <scope>NUCLEOTIDE SEQUENCE [LARGE SCALE GENOMIC DNA]</scope>
    <source>
        <strain evidence="10 11">TK19101</strain>
    </source>
</reference>
<dbReference type="PANTHER" id="PTHR24221">
    <property type="entry name" value="ATP-BINDING CASSETTE SUB-FAMILY B"/>
    <property type="match status" value="1"/>
</dbReference>
<dbReference type="InterPro" id="IPR039421">
    <property type="entry name" value="Type_1_exporter"/>
</dbReference>
<evidence type="ECO:0000256" key="2">
    <source>
        <dbReference type="ARBA" id="ARBA00022692"/>
    </source>
</evidence>
<gene>
    <name evidence="10" type="ORF">VK792_09680</name>
</gene>
<protein>
    <submittedName>
        <fullName evidence="10">ATP-binding cassette domain-containing protein</fullName>
    </submittedName>
</protein>
<keyword evidence="5 7" id="KW-1133">Transmembrane helix</keyword>
<evidence type="ECO:0000256" key="4">
    <source>
        <dbReference type="ARBA" id="ARBA00022840"/>
    </source>
</evidence>
<evidence type="ECO:0000256" key="5">
    <source>
        <dbReference type="ARBA" id="ARBA00022989"/>
    </source>
</evidence>
<feature type="domain" description="ABC transporter" evidence="8">
    <location>
        <begin position="341"/>
        <end position="549"/>
    </location>
</feature>
<dbReference type="Gene3D" id="1.20.1560.10">
    <property type="entry name" value="ABC transporter type 1, transmembrane domain"/>
    <property type="match status" value="1"/>
</dbReference>
<evidence type="ECO:0000313" key="11">
    <source>
        <dbReference type="Proteomes" id="UP001348149"/>
    </source>
</evidence>
<evidence type="ECO:0000313" key="10">
    <source>
        <dbReference type="EMBL" id="MEC3861553.1"/>
    </source>
</evidence>
<proteinExistence type="predicted"/>
<dbReference type="SUPFAM" id="SSF52540">
    <property type="entry name" value="P-loop containing nucleoside triphosphate hydrolases"/>
    <property type="match status" value="1"/>
</dbReference>
<keyword evidence="3" id="KW-0547">Nucleotide-binding</keyword>
<dbReference type="InterPro" id="IPR003593">
    <property type="entry name" value="AAA+_ATPase"/>
</dbReference>
<dbReference type="SMART" id="SM00382">
    <property type="entry name" value="AAA"/>
    <property type="match status" value="1"/>
</dbReference>
<organism evidence="10 11">
    <name type="scientific">Mesobacterium hydrothermale</name>
    <dbReference type="NCBI Taxonomy" id="3111907"/>
    <lineage>
        <taxon>Bacteria</taxon>
        <taxon>Pseudomonadati</taxon>
        <taxon>Pseudomonadota</taxon>
        <taxon>Alphaproteobacteria</taxon>
        <taxon>Rhodobacterales</taxon>
        <taxon>Roseobacteraceae</taxon>
        <taxon>Mesobacterium</taxon>
    </lineage>
</organism>
<dbReference type="InterPro" id="IPR027417">
    <property type="entry name" value="P-loop_NTPase"/>
</dbReference>
<dbReference type="InterPro" id="IPR017871">
    <property type="entry name" value="ABC_transporter-like_CS"/>
</dbReference>
<dbReference type="Proteomes" id="UP001348149">
    <property type="component" value="Unassembled WGS sequence"/>
</dbReference>
<accession>A0ABU6HGH0</accession>
<feature type="transmembrane region" description="Helical" evidence="7">
    <location>
        <begin position="280"/>
        <end position="300"/>
    </location>
</feature>
<keyword evidence="2 7" id="KW-0812">Transmembrane</keyword>
<dbReference type="PANTHER" id="PTHR24221:SF654">
    <property type="entry name" value="ATP-BINDING CASSETTE SUB-FAMILY B MEMBER 6"/>
    <property type="match status" value="1"/>
</dbReference>
<evidence type="ECO:0000256" key="6">
    <source>
        <dbReference type="ARBA" id="ARBA00023136"/>
    </source>
</evidence>
<dbReference type="PROSITE" id="PS00211">
    <property type="entry name" value="ABC_TRANSPORTER_1"/>
    <property type="match status" value="1"/>
</dbReference>
<dbReference type="GO" id="GO:0005524">
    <property type="term" value="F:ATP binding"/>
    <property type="evidence" value="ECO:0007669"/>
    <property type="project" value="UniProtKB-KW"/>
</dbReference>
<keyword evidence="4 10" id="KW-0067">ATP-binding</keyword>
<feature type="transmembrane region" description="Helical" evidence="7">
    <location>
        <begin position="252"/>
        <end position="274"/>
    </location>
</feature>